<gene>
    <name evidence="1" type="ORF">AC477_00415</name>
</gene>
<dbReference type="Proteomes" id="UP000037237">
    <property type="component" value="Unassembled WGS sequence"/>
</dbReference>
<proteinExistence type="predicted"/>
<evidence type="ECO:0000313" key="1">
    <source>
        <dbReference type="EMBL" id="KON34550.1"/>
    </source>
</evidence>
<dbReference type="PANTHER" id="PTHR34071:SF2">
    <property type="entry name" value="FLAVIN-NUCLEOTIDE-BINDING PROTEIN"/>
    <property type="match status" value="1"/>
</dbReference>
<dbReference type="Gene3D" id="2.30.110.10">
    <property type="entry name" value="Electron Transport, Fmn-binding Protein, Chain A"/>
    <property type="match status" value="1"/>
</dbReference>
<sequence length="158" mass="18598">MPIFKLPKMTKQEIWKLIRRQRLCRIAFKGKDYPYLAPFQYVVLNGILYFHFTDYGTKMKLIENDKRVCVEIEEYREDLSEYRFVVLRGTLKVVTDSQERARAIRKLAEDGEQKLSTNFLPAHGFNKEDDWSSLIPTNHSLVAVKLEDIKQEIGLKSP</sequence>
<dbReference type="SUPFAM" id="SSF50475">
    <property type="entry name" value="FMN-binding split barrel"/>
    <property type="match status" value="1"/>
</dbReference>
<reference evidence="1 2" key="1">
    <citation type="submission" date="2015-06" db="EMBL/GenBank/DDBJ databases">
        <title>New insights into the roles of widespread benthic archaea in carbon and nitrogen cycling.</title>
        <authorList>
            <person name="Lazar C.S."/>
            <person name="Baker B.J."/>
            <person name="Seitz K.W."/>
            <person name="Hyde A.S."/>
            <person name="Dick G.J."/>
            <person name="Hinrichs K.-U."/>
            <person name="Teske A.P."/>
        </authorList>
    </citation>
    <scope>NUCLEOTIDE SEQUENCE [LARGE SCALE GENOMIC DNA]</scope>
    <source>
        <strain evidence="1">SG8-32-1</strain>
    </source>
</reference>
<dbReference type="InterPro" id="IPR012349">
    <property type="entry name" value="Split_barrel_FMN-bd"/>
</dbReference>
<comment type="caution">
    <text evidence="1">The sequence shown here is derived from an EMBL/GenBank/DDBJ whole genome shotgun (WGS) entry which is preliminary data.</text>
</comment>
<evidence type="ECO:0008006" key="3">
    <source>
        <dbReference type="Google" id="ProtNLM"/>
    </source>
</evidence>
<dbReference type="AlphaFoldDB" id="A0A0M0C1I5"/>
<dbReference type="EMBL" id="LFWU01000007">
    <property type="protein sequence ID" value="KON34550.1"/>
    <property type="molecule type" value="Genomic_DNA"/>
</dbReference>
<accession>A0A0M0C1I5</accession>
<dbReference type="InterPro" id="IPR024747">
    <property type="entry name" value="Pyridox_Oxase-rel"/>
</dbReference>
<evidence type="ECO:0000313" key="2">
    <source>
        <dbReference type="Proteomes" id="UP000037237"/>
    </source>
</evidence>
<dbReference type="PANTHER" id="PTHR34071">
    <property type="entry name" value="5-NITROIMIDAZOLE ANTIBIOTICS RESISTANCE PROTEIN, NIMA-FAMILY-RELATED PROTEIN-RELATED"/>
    <property type="match status" value="1"/>
</dbReference>
<organism evidence="1 2">
    <name type="scientific">miscellaneous Crenarchaeota group-1 archaeon SG8-32-1</name>
    <dbReference type="NCBI Taxonomy" id="1685124"/>
    <lineage>
        <taxon>Archaea</taxon>
        <taxon>Candidatus Bathyarchaeota</taxon>
        <taxon>MCG-1</taxon>
    </lineage>
</organism>
<name>A0A0M0C1I5_9ARCH</name>
<dbReference type="Pfam" id="PF12900">
    <property type="entry name" value="Pyridox_ox_2"/>
    <property type="match status" value="1"/>
</dbReference>
<protein>
    <recommendedName>
        <fullName evidence="3">Pyridoxamine 5'-phosphate oxidase</fullName>
    </recommendedName>
</protein>